<sequence length="1177" mass="138273">MTEIDQSAFEDSSSESRDNDSSYDLDEQNYYKSIIINVSGNRQEDFEILKDELAYYKENLNRRDDKEGILLQITLGLKQRTVGLLDLLYCSVRYKIRFIFNKYKFLNKYFHKRYFTNIVTENYIYDGTVGREQRHPLVQLYGEERANVMDQLNEILSCMIMTKLLVPAHILTEHEHYNSFHDELALMELKRDYPKEKPVTKAPIEEEDNILPENKICSVENIKYSYDIDGLKGAIYLSKAHKFFKSKIFLNRKINTFITPKNKHFYYIHNGKFMRNTELFHVHLGFMEVNSLVFNFYGVTDLKAHQDILQNEFAENLEKTIEKFCTSKCRDIYNIFLANARVSKNRRYDLCSTDYSTEKILNNETDDLWRALRSNTFLNSHMPTIYVESFGMKADMHTDTLDACYQYLDKIDGIETINFLEHDICMMTSPKGMYQNFAIFQKIPDFIKKNCGHGKYSLFFSNTAEHINKKTIVHKPQCFKMRKDGITKFNCYNGMYKALMPEKLTRLKGSHLMVHQMKDTLDNLLKRKKKILKNRIDFTTLRANIENSKGKSFPFRNEIACEISLGSNNILRIKRKMERRFFLYDTNVLLNYILDFLNAFEAFLTVKNIDITLDNFIKGVICELILFETFLKGSLNRHSVNTSNYNKILKRLFRKDKIPKYNIDEIIMKILKKMKKHKIFDSIKKTLDYSMVERSALSDIKILYNIISKDSVDTEIRFGIIEVLKLSVDECTKLSGDSMHVVEWVTKLTDVLETKKPWIVSKAPNLRYAQLIIAITPEKKLFIYQMFLDYIKALQPNSLVKLIWKFDGQSIAINYTELSIKKAEEGFKKIEFRNSLEKRLNEYVDLTKTRNWSDNDLAKILFGLKDSGNNSVVSAFRDIRLGFFGFVDLEKFKSSRKNLNKIMASNGQRKEKILKCLNSTNFADITLNEWKIDQESKYGISLDENILSDVYDWAQMNDKQFRVRDISLSENVRKTETAVCVKRKKVQKEIVELSSESFQSVEKKEKVGTSVDDICPFIENICFETIASRTADLENIMIDLELDIKNLSNAEFSDKYQRDKKYTLSEVSQFICWFEKQKIELLKNQKKSQIGTFIQATPISFLKDDKVNEIKFNADNLQKMKKAFREETFTFTMVKRLLFNTASSEEKSLWKHEFEELVSKNIFVKPNPKRNAYLFGE</sequence>
<evidence type="ECO:0000256" key="1">
    <source>
        <dbReference type="SAM" id="MobiDB-lite"/>
    </source>
</evidence>
<dbReference type="Proteomes" id="UP000051530">
    <property type="component" value="Unassembled WGS sequence"/>
</dbReference>
<evidence type="ECO:0000313" key="3">
    <source>
        <dbReference type="Proteomes" id="UP000051530"/>
    </source>
</evidence>
<gene>
    <name evidence="2" type="ORF">M153_5420004346</name>
</gene>
<reference evidence="2 3" key="1">
    <citation type="submission" date="2015-07" db="EMBL/GenBank/DDBJ databases">
        <title>The genome of Pseudoloma neurophilia, a relevant intracellular parasite of the zebrafish.</title>
        <authorList>
            <person name="Ndikumana S."/>
            <person name="Pelin A."/>
            <person name="Sanders J."/>
            <person name="Corradi N."/>
        </authorList>
    </citation>
    <scope>NUCLEOTIDE SEQUENCE [LARGE SCALE GENOMIC DNA]</scope>
    <source>
        <strain evidence="2 3">MK1</strain>
    </source>
</reference>
<keyword evidence="3" id="KW-1185">Reference proteome</keyword>
<evidence type="ECO:0000313" key="2">
    <source>
        <dbReference type="EMBL" id="KRH93824.1"/>
    </source>
</evidence>
<dbReference type="AlphaFoldDB" id="A0A0R0M4M6"/>
<name>A0A0R0M4M6_9MICR</name>
<feature type="region of interest" description="Disordered" evidence="1">
    <location>
        <begin position="1"/>
        <end position="24"/>
    </location>
</feature>
<protein>
    <submittedName>
        <fullName evidence="2">Uncharacterized protein</fullName>
    </submittedName>
</protein>
<dbReference type="VEuPathDB" id="MicrosporidiaDB:M153_5420004346"/>
<dbReference type="EMBL" id="LGUB01000203">
    <property type="protein sequence ID" value="KRH93824.1"/>
    <property type="molecule type" value="Genomic_DNA"/>
</dbReference>
<comment type="caution">
    <text evidence="2">The sequence shown here is derived from an EMBL/GenBank/DDBJ whole genome shotgun (WGS) entry which is preliminary data.</text>
</comment>
<proteinExistence type="predicted"/>
<accession>A0A0R0M4M6</accession>
<organism evidence="2 3">
    <name type="scientific">Pseudoloma neurophilia</name>
    <dbReference type="NCBI Taxonomy" id="146866"/>
    <lineage>
        <taxon>Eukaryota</taxon>
        <taxon>Fungi</taxon>
        <taxon>Fungi incertae sedis</taxon>
        <taxon>Microsporidia</taxon>
        <taxon>Pseudoloma</taxon>
    </lineage>
</organism>